<feature type="compositionally biased region" description="Polar residues" evidence="1">
    <location>
        <begin position="72"/>
        <end position="86"/>
    </location>
</feature>
<evidence type="ECO:0000313" key="3">
    <source>
        <dbReference type="Proteomes" id="UP000044938"/>
    </source>
</evidence>
<gene>
    <name evidence="2" type="ORF">ERS007720_02845</name>
</gene>
<evidence type="ECO:0000313" key="2">
    <source>
        <dbReference type="EMBL" id="COW55289.1"/>
    </source>
</evidence>
<accession>A0A655J7C6</accession>
<evidence type="ECO:0000256" key="1">
    <source>
        <dbReference type="SAM" id="MobiDB-lite"/>
    </source>
</evidence>
<proteinExistence type="predicted"/>
<sequence>MRPATDVIGDSVRADTIRRIGCRLPSDSRISGRTITSKTTRALTGLAGSRKVGTPSRPSCPKPCTDPGCMATRTTSISPSSESTDLTASAAAPPTPPAITTTSARLSWPSTISPSSVGSLLTMPTRFTSAQASRPAAAKA</sequence>
<reference evidence="2 3" key="1">
    <citation type="submission" date="2015-03" db="EMBL/GenBank/DDBJ databases">
        <authorList>
            <consortium name="Pathogen Informatics"/>
        </authorList>
    </citation>
    <scope>NUCLEOTIDE SEQUENCE [LARGE SCALE GENOMIC DNA]</scope>
    <source>
        <strain evidence="2 3">M09401471</strain>
    </source>
</reference>
<name>A0A655J7C6_MYCTX</name>
<dbReference type="AlphaFoldDB" id="A0A655J7C6"/>
<feature type="compositionally biased region" description="Low complexity" evidence="1">
    <location>
        <begin position="87"/>
        <end position="104"/>
    </location>
</feature>
<feature type="region of interest" description="Disordered" evidence="1">
    <location>
        <begin position="46"/>
        <end position="104"/>
    </location>
</feature>
<dbReference type="Proteomes" id="UP000044938">
    <property type="component" value="Unassembled WGS sequence"/>
</dbReference>
<dbReference type="EMBL" id="CSAJ01000398">
    <property type="protein sequence ID" value="COW55289.1"/>
    <property type="molecule type" value="Genomic_DNA"/>
</dbReference>
<protein>
    <submittedName>
        <fullName evidence="2">Uncharacterized protein</fullName>
    </submittedName>
</protein>
<organism evidence="2 3">
    <name type="scientific">Mycobacterium tuberculosis</name>
    <dbReference type="NCBI Taxonomy" id="1773"/>
    <lineage>
        <taxon>Bacteria</taxon>
        <taxon>Bacillati</taxon>
        <taxon>Actinomycetota</taxon>
        <taxon>Actinomycetes</taxon>
        <taxon>Mycobacteriales</taxon>
        <taxon>Mycobacteriaceae</taxon>
        <taxon>Mycobacterium</taxon>
        <taxon>Mycobacterium tuberculosis complex</taxon>
    </lineage>
</organism>